<evidence type="ECO:0000313" key="2">
    <source>
        <dbReference type="Proteomes" id="UP001732700"/>
    </source>
</evidence>
<sequence>MVKKMIIIVGEKLLLETLKKLHYCPSLWYKSSVEVMPSDPARIAAEDPARTTEEHLPLDKTSGNCALTLGSLGDSCALNTLPESSAALSTKGCDTLAVGLVLKSHDSLAPSGVPETSTSSGTRCRASPSVEPKASDSPIQIMSPENSANHGAKNQDPFAARIAPIVHDGLLRTSSGKSASLGAEGYNCVAPSMPPCGYPSLAPANIPKVRGAVSSKKMRGAVAPGRSPKGSESPGPSLALGNSKCIGVKSPSYVPRMKSEGQEFLSLSIAPQSPILYSSKGPGDLISCAAPPAHVPGHVNSSALSTEACDSLALSIAPKCHDPPAPSNNEQKCLGAPAADAVPESQLSQALPSAATKGASLATAATVEPEAQAVQFGQQNKSSGLGTTELGSNVAQVADILVALSTPREKGK</sequence>
<accession>A0ACD6ADF0</accession>
<name>A0ACD6ADF0_AVESA</name>
<reference evidence="1" key="2">
    <citation type="submission" date="2025-09" db="UniProtKB">
        <authorList>
            <consortium name="EnsemblPlants"/>
        </authorList>
    </citation>
    <scope>IDENTIFICATION</scope>
</reference>
<keyword evidence="2" id="KW-1185">Reference proteome</keyword>
<reference evidence="1" key="1">
    <citation type="submission" date="2021-05" db="EMBL/GenBank/DDBJ databases">
        <authorList>
            <person name="Scholz U."/>
            <person name="Mascher M."/>
            <person name="Fiebig A."/>
        </authorList>
    </citation>
    <scope>NUCLEOTIDE SEQUENCE [LARGE SCALE GENOMIC DNA]</scope>
</reference>
<proteinExistence type="predicted"/>
<organism evidence="1 2">
    <name type="scientific">Avena sativa</name>
    <name type="common">Oat</name>
    <dbReference type="NCBI Taxonomy" id="4498"/>
    <lineage>
        <taxon>Eukaryota</taxon>
        <taxon>Viridiplantae</taxon>
        <taxon>Streptophyta</taxon>
        <taxon>Embryophyta</taxon>
        <taxon>Tracheophyta</taxon>
        <taxon>Spermatophyta</taxon>
        <taxon>Magnoliopsida</taxon>
        <taxon>Liliopsida</taxon>
        <taxon>Poales</taxon>
        <taxon>Poaceae</taxon>
        <taxon>BOP clade</taxon>
        <taxon>Pooideae</taxon>
        <taxon>Poodae</taxon>
        <taxon>Poeae</taxon>
        <taxon>Poeae Chloroplast Group 1 (Aveneae type)</taxon>
        <taxon>Aveninae</taxon>
        <taxon>Avena</taxon>
    </lineage>
</organism>
<dbReference type="EnsemblPlants" id="AVESA.00010b.r2.7DG1352840.1">
    <property type="protein sequence ID" value="AVESA.00010b.r2.7DG1352840.1.CDS"/>
    <property type="gene ID" value="AVESA.00010b.r2.7DG1352840"/>
</dbReference>
<protein>
    <submittedName>
        <fullName evidence="1">Uncharacterized protein</fullName>
    </submittedName>
</protein>
<evidence type="ECO:0000313" key="1">
    <source>
        <dbReference type="EnsemblPlants" id="AVESA.00010b.r2.7DG1352840.1.CDS"/>
    </source>
</evidence>
<dbReference type="Proteomes" id="UP001732700">
    <property type="component" value="Chromosome 7D"/>
</dbReference>